<keyword evidence="2 5" id="KW-0808">Transferase</keyword>
<organism evidence="5 6">
    <name type="scientific">Aquibium pacificus</name>
    <dbReference type="NCBI Taxonomy" id="3153579"/>
    <lineage>
        <taxon>Bacteria</taxon>
        <taxon>Pseudomonadati</taxon>
        <taxon>Pseudomonadota</taxon>
        <taxon>Alphaproteobacteria</taxon>
        <taxon>Hyphomicrobiales</taxon>
        <taxon>Phyllobacteriaceae</taxon>
        <taxon>Aquibium</taxon>
    </lineage>
</organism>
<dbReference type="EC" id="2.1.1.-" evidence="5"/>
<keyword evidence="1 5" id="KW-0489">Methyltransferase</keyword>
<evidence type="ECO:0000313" key="5">
    <source>
        <dbReference type="EMBL" id="MEX0407716.1"/>
    </source>
</evidence>
<dbReference type="CDD" id="cd02440">
    <property type="entry name" value="AdoMet_MTases"/>
    <property type="match status" value="1"/>
</dbReference>
<dbReference type="InterPro" id="IPR029063">
    <property type="entry name" value="SAM-dependent_MTases_sf"/>
</dbReference>
<dbReference type="PANTHER" id="PTHR43464:SF19">
    <property type="entry name" value="UBIQUINONE BIOSYNTHESIS O-METHYLTRANSFERASE, MITOCHONDRIAL"/>
    <property type="match status" value="1"/>
</dbReference>
<evidence type="ECO:0000259" key="4">
    <source>
        <dbReference type="Pfam" id="PF13649"/>
    </source>
</evidence>
<name>A0ABV3SP82_9HYPH</name>
<dbReference type="GO" id="GO:0032259">
    <property type="term" value="P:methylation"/>
    <property type="evidence" value="ECO:0007669"/>
    <property type="project" value="UniProtKB-KW"/>
</dbReference>
<dbReference type="EMBL" id="JBDPGJ010000004">
    <property type="protein sequence ID" value="MEX0407716.1"/>
    <property type="molecule type" value="Genomic_DNA"/>
</dbReference>
<protein>
    <submittedName>
        <fullName evidence="5">Class I SAM-dependent methyltransferase</fullName>
        <ecNumber evidence="5">2.1.1.-</ecNumber>
    </submittedName>
</protein>
<keyword evidence="3" id="KW-0949">S-adenosyl-L-methionine</keyword>
<dbReference type="Proteomes" id="UP001556692">
    <property type="component" value="Unassembled WGS sequence"/>
</dbReference>
<sequence length="258" mass="27502">MAASMSEAGTVAGRPCASYTDPRLAAVYDPLNPPDAADAFYLDLAGDRPLTILDVGCGTGRLATALAERGHRVTGADPAGAMLDVARRRPGGDRVRWVEGTAGTLALGPVFDLIIMTGHVFQVFLDDDAVLAALANLREHLAPGGKLAFEMRNAAVRDWETWTPDETREVVQVPGIGPVEVFHDIAGVDGRLVTFETHFVFGPGDTALTTSTLRFMDHGEVASFVEAAGLRAQAWYGDWDRSARTDDSPEVIAIAGRV</sequence>
<accession>A0ABV3SP82</accession>
<keyword evidence="6" id="KW-1185">Reference proteome</keyword>
<dbReference type="Gene3D" id="3.40.50.150">
    <property type="entry name" value="Vaccinia Virus protein VP39"/>
    <property type="match status" value="1"/>
</dbReference>
<dbReference type="PANTHER" id="PTHR43464">
    <property type="entry name" value="METHYLTRANSFERASE"/>
    <property type="match status" value="1"/>
</dbReference>
<proteinExistence type="predicted"/>
<dbReference type="SUPFAM" id="SSF53335">
    <property type="entry name" value="S-adenosyl-L-methionine-dependent methyltransferases"/>
    <property type="match status" value="1"/>
</dbReference>
<dbReference type="Pfam" id="PF13649">
    <property type="entry name" value="Methyltransf_25"/>
    <property type="match status" value="1"/>
</dbReference>
<evidence type="ECO:0000256" key="2">
    <source>
        <dbReference type="ARBA" id="ARBA00022679"/>
    </source>
</evidence>
<dbReference type="GO" id="GO:0008168">
    <property type="term" value="F:methyltransferase activity"/>
    <property type="evidence" value="ECO:0007669"/>
    <property type="project" value="UniProtKB-KW"/>
</dbReference>
<evidence type="ECO:0000313" key="6">
    <source>
        <dbReference type="Proteomes" id="UP001556692"/>
    </source>
</evidence>
<feature type="domain" description="Methyltransferase" evidence="4">
    <location>
        <begin position="52"/>
        <end position="145"/>
    </location>
</feature>
<dbReference type="InterPro" id="IPR041698">
    <property type="entry name" value="Methyltransf_25"/>
</dbReference>
<evidence type="ECO:0000256" key="1">
    <source>
        <dbReference type="ARBA" id="ARBA00022603"/>
    </source>
</evidence>
<reference evidence="5 6" key="1">
    <citation type="submission" date="2024-05" db="EMBL/GenBank/DDBJ databases">
        <authorList>
            <person name="Jiang F."/>
        </authorList>
    </citation>
    <scope>NUCLEOTIDE SEQUENCE [LARGE SCALE GENOMIC DNA]</scope>
    <source>
        <strain evidence="5 6">LZ166</strain>
    </source>
</reference>
<evidence type="ECO:0000256" key="3">
    <source>
        <dbReference type="ARBA" id="ARBA00022691"/>
    </source>
</evidence>
<gene>
    <name evidence="5" type="ORF">ABGN05_18815</name>
</gene>
<dbReference type="RefSeq" id="WP_367955586.1">
    <property type="nucleotide sequence ID" value="NZ_JBDPGJ010000004.1"/>
</dbReference>
<comment type="caution">
    <text evidence="5">The sequence shown here is derived from an EMBL/GenBank/DDBJ whole genome shotgun (WGS) entry which is preliminary data.</text>
</comment>